<reference evidence="4 5" key="1">
    <citation type="submission" date="2016-06" db="EMBL/GenBank/DDBJ databases">
        <authorList>
            <person name="Kjaerup R.B."/>
            <person name="Dalgaard T.S."/>
            <person name="Juul-Madsen H.R."/>
        </authorList>
    </citation>
    <scope>NUCLEOTIDE SEQUENCE [LARGE SCALE GENOMIC DNA]</scope>
    <source>
        <strain evidence="4 5">1127319.6</strain>
    </source>
</reference>
<dbReference type="PANTHER" id="PTHR32332">
    <property type="entry name" value="2-NITROPROPANE DIOXYGENASE"/>
    <property type="match status" value="1"/>
</dbReference>
<evidence type="ECO:0000256" key="2">
    <source>
        <dbReference type="ARBA" id="ARBA00022643"/>
    </source>
</evidence>
<dbReference type="InterPro" id="IPR004136">
    <property type="entry name" value="NMO"/>
</dbReference>
<dbReference type="SUPFAM" id="SSF51412">
    <property type="entry name" value="Inosine monophosphate dehydrogenase (IMPDH)"/>
    <property type="match status" value="1"/>
</dbReference>
<name>A0A1A3HEF1_MYCMU</name>
<dbReference type="InterPro" id="IPR013785">
    <property type="entry name" value="Aldolase_TIM"/>
</dbReference>
<dbReference type="RefSeq" id="WP_064978714.1">
    <property type="nucleotide sequence ID" value="NZ_LZLC01000017.1"/>
</dbReference>
<dbReference type="CDD" id="cd04730">
    <property type="entry name" value="NPD_like"/>
    <property type="match status" value="1"/>
</dbReference>
<keyword evidence="1" id="KW-0285">Flavoprotein</keyword>
<keyword evidence="3" id="KW-0560">Oxidoreductase</keyword>
<dbReference type="EMBL" id="LZLC01000017">
    <property type="protein sequence ID" value="OBJ46455.1"/>
    <property type="molecule type" value="Genomic_DNA"/>
</dbReference>
<organism evidence="4 5">
    <name type="scientific">Mycolicibacterium mucogenicum</name>
    <name type="common">Mycobacterium mucogenicum</name>
    <dbReference type="NCBI Taxonomy" id="56689"/>
    <lineage>
        <taxon>Bacteria</taxon>
        <taxon>Bacillati</taxon>
        <taxon>Actinomycetota</taxon>
        <taxon>Actinomycetes</taxon>
        <taxon>Mycobacteriales</taxon>
        <taxon>Mycobacteriaceae</taxon>
        <taxon>Mycolicibacterium</taxon>
    </lineage>
</organism>
<gene>
    <name evidence="4" type="ORF">A5630_11615</name>
</gene>
<evidence type="ECO:0000313" key="5">
    <source>
        <dbReference type="Proteomes" id="UP000093898"/>
    </source>
</evidence>
<evidence type="ECO:0000256" key="3">
    <source>
        <dbReference type="ARBA" id="ARBA00023002"/>
    </source>
</evidence>
<accession>A0A1A3HEF1</accession>
<sequence length="376" mass="40148">MHTPICDQLGIEFPIVAFSHCRDVVAAVTNAGGLGILGAGTHSPEHLEVELSWIDEHVKGRPYGVDLLLPAKYEGATEGGLDREAIAHRLPAEHVAFVARLMQRYDIPQLPDDADRFGRLDMSPVSPLGYEPLLDVAFAHPIRLIASALGAPPASVVQRAEQADRCVVAALAGTVEHAQLHVEQGAQLIVAQGTEAGGHTGDIATMVLVPDIVDAVGPVPVLAAGGIATGRQLAAAIALGAQGAWCGSVWLTTDESETEPVVREKFLKATSRDTVRSRSITGKPARMLRSDWTSEWDSASAPRTLPVPLQSALIAEAQMRITHAGTHPGAVKLANYFVGQVVGRLNRTRTCQQVILDMVTEYTEVVERFVDLSEAE</sequence>
<evidence type="ECO:0000313" key="4">
    <source>
        <dbReference type="EMBL" id="OBJ46455.1"/>
    </source>
</evidence>
<keyword evidence="2" id="KW-0288">FMN</keyword>
<proteinExistence type="predicted"/>
<keyword evidence="4" id="KW-0503">Monooxygenase</keyword>
<dbReference type="OrthoDB" id="7165168at2"/>
<protein>
    <submittedName>
        <fullName evidence="4">Monooxygenase</fullName>
    </submittedName>
</protein>
<dbReference type="Pfam" id="PF03060">
    <property type="entry name" value="NMO"/>
    <property type="match status" value="1"/>
</dbReference>
<dbReference type="Gene3D" id="3.20.20.70">
    <property type="entry name" value="Aldolase class I"/>
    <property type="match status" value="1"/>
</dbReference>
<comment type="caution">
    <text evidence="4">The sequence shown here is derived from an EMBL/GenBank/DDBJ whole genome shotgun (WGS) entry which is preliminary data.</text>
</comment>
<dbReference type="PANTHER" id="PTHR32332:SF38">
    <property type="entry name" value="MONOOXYGENASE RV1533-RELATED"/>
    <property type="match status" value="1"/>
</dbReference>
<dbReference type="Proteomes" id="UP000093898">
    <property type="component" value="Unassembled WGS sequence"/>
</dbReference>
<dbReference type="GO" id="GO:0018580">
    <property type="term" value="F:nitronate monooxygenase activity"/>
    <property type="evidence" value="ECO:0007669"/>
    <property type="project" value="InterPro"/>
</dbReference>
<dbReference type="AlphaFoldDB" id="A0A1A3HEF1"/>
<evidence type="ECO:0000256" key="1">
    <source>
        <dbReference type="ARBA" id="ARBA00022630"/>
    </source>
</evidence>